<name>A0A9P4ME82_9PEZI</name>
<evidence type="ECO:0000313" key="2">
    <source>
        <dbReference type="EMBL" id="KAF2149923.1"/>
    </source>
</evidence>
<sequence length="774" mass="88221">MRCGIKTAKSLAERHSSPSSSLWIGDELLLTTYHRFVKPYDISHKRHHGHIPGPLEFRKRQAKRRMASLTFSDASNTSLPSLWPALFHLGSLFRTPPSLDTQWTWEAPKTSDPPLRSDQMEGAAKDFDSSDAIDQLLHWDVEENETTPEAEVLSRSKDYEGVLSQLYSFEGIRALYWETCPTGTDARSFSQSAFKRVLELATKTRRNRLGIVIEFLESDMNIPSVDAEVGNVRLFLEWVKQHLPKPLSQPRLVRYLSKYIAEGQPSSAELCYLLRQYRHLIATKLEPEEISWVVKTLCESVQGWLIAHGDSQPCNRVATLLVDIVRGLPMDWTNTVTFANTIARFPTRYRQKHTAAICDHIVELIRLNINKSNDDQVVRALQEVMLLSFYDTEADAADFRNWWLRVLVKITRNLVKSSRSEAHEGKMLARWISMLDLRAIYQDNDMYQDLWNCLSSVLSSSEGRDAVQSYISQPDHIFFDPPKNVSIFESLIKSPGLMPKVDTAQIHDCLARGDVQQALKFFATNKSIKLSSCESLLFSMVSDGCASHRTIMRVLGRNESHNNVKLRGRTHPHNPLSPRRVRLVENLAYHISISDKPTHRQAFRMVLALHQYLRGNHAGLSPTMSRAILRAGATRFLRDRQVVPRERFAWILGIVGKAEGQDVANHLDTVAGRWLNAVWDEKELKRIQGHAVRHKKPQLTRRSRGGSPWHMSKGRSRKTGLSHNTGSMFRLRGVASPYIVSEEWIRPMRKCEDEDVIRDALDEGGEHSSGDGLS</sequence>
<evidence type="ECO:0000256" key="1">
    <source>
        <dbReference type="SAM" id="MobiDB-lite"/>
    </source>
</evidence>
<protein>
    <submittedName>
        <fullName evidence="2">Uncharacterized protein</fullName>
    </submittedName>
</protein>
<dbReference type="EMBL" id="ML996090">
    <property type="protein sequence ID" value="KAF2149923.1"/>
    <property type="molecule type" value="Genomic_DNA"/>
</dbReference>
<comment type="caution">
    <text evidence="2">The sequence shown here is derived from an EMBL/GenBank/DDBJ whole genome shotgun (WGS) entry which is preliminary data.</text>
</comment>
<proteinExistence type="predicted"/>
<gene>
    <name evidence="2" type="ORF">K461DRAFT_281158</name>
</gene>
<accession>A0A9P4ME82</accession>
<feature type="region of interest" description="Disordered" evidence="1">
    <location>
        <begin position="694"/>
        <end position="725"/>
    </location>
</feature>
<organism evidence="2 3">
    <name type="scientific">Myriangium duriaei CBS 260.36</name>
    <dbReference type="NCBI Taxonomy" id="1168546"/>
    <lineage>
        <taxon>Eukaryota</taxon>
        <taxon>Fungi</taxon>
        <taxon>Dikarya</taxon>
        <taxon>Ascomycota</taxon>
        <taxon>Pezizomycotina</taxon>
        <taxon>Dothideomycetes</taxon>
        <taxon>Dothideomycetidae</taxon>
        <taxon>Myriangiales</taxon>
        <taxon>Myriangiaceae</taxon>
        <taxon>Myriangium</taxon>
    </lineage>
</organism>
<evidence type="ECO:0000313" key="3">
    <source>
        <dbReference type="Proteomes" id="UP000799439"/>
    </source>
</evidence>
<feature type="compositionally biased region" description="Basic residues" evidence="1">
    <location>
        <begin position="694"/>
        <end position="704"/>
    </location>
</feature>
<dbReference type="OrthoDB" id="5428038at2759"/>
<dbReference type="AlphaFoldDB" id="A0A9P4ME82"/>
<keyword evidence="3" id="KW-1185">Reference proteome</keyword>
<dbReference type="Proteomes" id="UP000799439">
    <property type="component" value="Unassembled WGS sequence"/>
</dbReference>
<reference evidence="2" key="1">
    <citation type="journal article" date="2020" name="Stud. Mycol.">
        <title>101 Dothideomycetes genomes: a test case for predicting lifestyles and emergence of pathogens.</title>
        <authorList>
            <person name="Haridas S."/>
            <person name="Albert R."/>
            <person name="Binder M."/>
            <person name="Bloem J."/>
            <person name="Labutti K."/>
            <person name="Salamov A."/>
            <person name="Andreopoulos B."/>
            <person name="Baker S."/>
            <person name="Barry K."/>
            <person name="Bills G."/>
            <person name="Bluhm B."/>
            <person name="Cannon C."/>
            <person name="Castanera R."/>
            <person name="Culley D."/>
            <person name="Daum C."/>
            <person name="Ezra D."/>
            <person name="Gonzalez J."/>
            <person name="Henrissat B."/>
            <person name="Kuo A."/>
            <person name="Liang C."/>
            <person name="Lipzen A."/>
            <person name="Lutzoni F."/>
            <person name="Magnuson J."/>
            <person name="Mondo S."/>
            <person name="Nolan M."/>
            <person name="Ohm R."/>
            <person name="Pangilinan J."/>
            <person name="Park H.-J."/>
            <person name="Ramirez L."/>
            <person name="Alfaro M."/>
            <person name="Sun H."/>
            <person name="Tritt A."/>
            <person name="Yoshinaga Y."/>
            <person name="Zwiers L.-H."/>
            <person name="Turgeon B."/>
            <person name="Goodwin S."/>
            <person name="Spatafora J."/>
            <person name="Crous P."/>
            <person name="Grigoriev I."/>
        </authorList>
    </citation>
    <scope>NUCLEOTIDE SEQUENCE</scope>
    <source>
        <strain evidence="2">CBS 260.36</strain>
    </source>
</reference>